<protein>
    <recommendedName>
        <fullName evidence="2">malate synthase</fullName>
        <ecNumber evidence="2">2.3.3.9</ecNumber>
    </recommendedName>
</protein>
<evidence type="ECO:0000259" key="8">
    <source>
        <dbReference type="Pfam" id="PF01274"/>
    </source>
</evidence>
<evidence type="ECO:0000256" key="4">
    <source>
        <dbReference type="ARBA" id="ARBA00022532"/>
    </source>
</evidence>
<comment type="similarity">
    <text evidence="1">Belongs to the malate synthase family.</text>
</comment>
<dbReference type="InterPro" id="IPR001465">
    <property type="entry name" value="Malate_synthase_TIM"/>
</dbReference>
<sequence length="540" mass="60742">MVSGVQIHSKLADKAQSIVLTDDALAFLAALHRTFESTRQSLLVAREEAQRRWDSGAPFDFNPETANIRSEPSWHCAPPAPGLEDRRVEITGPTDRKMVVNALNSGAKTFMADFEDSSSPTFTNLVSGQVNLRDAIRREIDFEAGGKSYKLSEKPAVLIVRPRGWHLDEPRLTIDNAPFSGSLFDFGLYFYHNAKELVKRGSGPYFYLPKMEHYLEARLWNDVFNFSQSYIGMSHGTIRATVLIETLPAVFNMEEILFELRTHSSGLNCGRWDYIFSFIKKRRADRSAVLPDRKDVTMTVPFMDSYVRLLIQTCHRRKVAAMGGMAAQIPIKDDPKANDAVMEKVRQDKLREVLAGHDGTWIAHPLINKIALEVFNEHMLGPNQYHIRREDVKVAAADLLSSRVPGKITDEGVRSNISTSLAYTSAWIGGNGCIPLNYLMEDAATAEITRVQLWQWVKYNSRLDSGQYVTAEYVEKLIDEVAPGVKGIFAGVKEENLKIAVEYLKGQIKREWPSEFLTSDLMGHLAIADGVEAKWQKSAL</sequence>
<feature type="domain" description="Malate synthase N-terminal" evidence="9">
    <location>
        <begin position="14"/>
        <end position="66"/>
    </location>
</feature>
<feature type="domain" description="Malate synthase TIM barrel" evidence="8">
    <location>
        <begin position="157"/>
        <end position="401"/>
    </location>
</feature>
<evidence type="ECO:0000256" key="3">
    <source>
        <dbReference type="ARBA" id="ARBA00022435"/>
    </source>
</evidence>
<keyword evidence="12" id="KW-1185">Reference proteome</keyword>
<dbReference type="PIRSF" id="PIRSF001363">
    <property type="entry name" value="Malate_synth"/>
    <property type="match status" value="1"/>
</dbReference>
<dbReference type="InterPro" id="IPR046363">
    <property type="entry name" value="MS_N_TIM-barrel_dom"/>
</dbReference>
<dbReference type="NCBIfam" id="TIGR01344">
    <property type="entry name" value="malate_syn_A"/>
    <property type="match status" value="1"/>
</dbReference>
<dbReference type="FunFam" id="1.20.1220.12:FF:000001">
    <property type="entry name" value="Malate synthase"/>
    <property type="match status" value="1"/>
</dbReference>
<dbReference type="GO" id="GO:0006099">
    <property type="term" value="P:tricarboxylic acid cycle"/>
    <property type="evidence" value="ECO:0007669"/>
    <property type="project" value="UniProtKB-KW"/>
</dbReference>
<dbReference type="EC" id="2.3.3.9" evidence="2"/>
<name>A0A6A4I073_9AGAR</name>
<keyword evidence="4" id="KW-0816">Tricarboxylic acid cycle</keyword>
<dbReference type="GO" id="GO:0005782">
    <property type="term" value="C:peroxisomal matrix"/>
    <property type="evidence" value="ECO:0007669"/>
    <property type="project" value="TreeGrafter"/>
</dbReference>
<dbReference type="EMBL" id="ML769421">
    <property type="protein sequence ID" value="KAE9403876.1"/>
    <property type="molecule type" value="Genomic_DNA"/>
</dbReference>
<keyword evidence="3" id="KW-0329">Glyoxylate bypass</keyword>
<dbReference type="FunFam" id="3.20.20.360:FF:000001">
    <property type="entry name" value="Malate synthase"/>
    <property type="match status" value="1"/>
</dbReference>
<evidence type="ECO:0000259" key="9">
    <source>
        <dbReference type="Pfam" id="PF20656"/>
    </source>
</evidence>
<evidence type="ECO:0000256" key="7">
    <source>
        <dbReference type="PIRSR" id="PIRSR001363-1"/>
    </source>
</evidence>
<dbReference type="SUPFAM" id="SSF51645">
    <property type="entry name" value="Malate synthase G"/>
    <property type="match status" value="1"/>
</dbReference>
<dbReference type="AlphaFoldDB" id="A0A6A4I073"/>
<keyword evidence="5" id="KW-0808">Transferase</keyword>
<dbReference type="GO" id="GO:0006097">
    <property type="term" value="P:glyoxylate cycle"/>
    <property type="evidence" value="ECO:0007669"/>
    <property type="project" value="UniProtKB-KW"/>
</dbReference>
<dbReference type="Pfam" id="PF20656">
    <property type="entry name" value="MS_N"/>
    <property type="match status" value="1"/>
</dbReference>
<evidence type="ECO:0000256" key="5">
    <source>
        <dbReference type="ARBA" id="ARBA00022679"/>
    </source>
</evidence>
<dbReference type="CDD" id="cd00727">
    <property type="entry name" value="malate_synt_A"/>
    <property type="match status" value="1"/>
</dbReference>
<dbReference type="InterPro" id="IPR048356">
    <property type="entry name" value="MS_N"/>
</dbReference>
<dbReference type="InterPro" id="IPR044856">
    <property type="entry name" value="Malate_synth_C_sf"/>
</dbReference>
<feature type="domain" description="Malate synthase C-terminal" evidence="10">
    <location>
        <begin position="407"/>
        <end position="522"/>
    </location>
</feature>
<accession>A0A6A4I073</accession>
<dbReference type="InterPro" id="IPR011076">
    <property type="entry name" value="Malate_synth_sf"/>
</dbReference>
<dbReference type="GO" id="GO:0004474">
    <property type="term" value="F:malate synthase activity"/>
    <property type="evidence" value="ECO:0007669"/>
    <property type="project" value="UniProtKB-EC"/>
</dbReference>
<gene>
    <name evidence="11" type="ORF">BT96DRAFT_917255</name>
</gene>
<dbReference type="OrthoDB" id="186072at2759"/>
<evidence type="ECO:0000256" key="1">
    <source>
        <dbReference type="ARBA" id="ARBA00006394"/>
    </source>
</evidence>
<evidence type="ECO:0000313" key="11">
    <source>
        <dbReference type="EMBL" id="KAE9403876.1"/>
    </source>
</evidence>
<evidence type="ECO:0000259" key="10">
    <source>
        <dbReference type="Pfam" id="PF20659"/>
    </source>
</evidence>
<dbReference type="Pfam" id="PF01274">
    <property type="entry name" value="MS_TIM-barrel"/>
    <property type="match status" value="1"/>
</dbReference>
<evidence type="ECO:0000313" key="12">
    <source>
        <dbReference type="Proteomes" id="UP000799118"/>
    </source>
</evidence>
<dbReference type="Gene3D" id="1.20.1220.12">
    <property type="entry name" value="Malate synthase, domain III"/>
    <property type="match status" value="1"/>
</dbReference>
<dbReference type="PANTHER" id="PTHR42902:SF1">
    <property type="entry name" value="MALATE SYNTHASE 1-RELATED"/>
    <property type="match status" value="1"/>
</dbReference>
<evidence type="ECO:0000256" key="2">
    <source>
        <dbReference type="ARBA" id="ARBA00012636"/>
    </source>
</evidence>
<dbReference type="InterPro" id="IPR048355">
    <property type="entry name" value="MS_C"/>
</dbReference>
<dbReference type="Pfam" id="PF20659">
    <property type="entry name" value="MS_C"/>
    <property type="match status" value="1"/>
</dbReference>
<evidence type="ECO:0000256" key="6">
    <source>
        <dbReference type="ARBA" id="ARBA00047918"/>
    </source>
</evidence>
<dbReference type="InterPro" id="IPR006252">
    <property type="entry name" value="Malate_synthA"/>
</dbReference>
<reference evidence="11" key="1">
    <citation type="journal article" date="2019" name="Environ. Microbiol.">
        <title>Fungal ecological strategies reflected in gene transcription - a case study of two litter decomposers.</title>
        <authorList>
            <person name="Barbi F."/>
            <person name="Kohler A."/>
            <person name="Barry K."/>
            <person name="Baskaran P."/>
            <person name="Daum C."/>
            <person name="Fauchery L."/>
            <person name="Ihrmark K."/>
            <person name="Kuo A."/>
            <person name="LaButti K."/>
            <person name="Lipzen A."/>
            <person name="Morin E."/>
            <person name="Grigoriev I.V."/>
            <person name="Henrissat B."/>
            <person name="Lindahl B."/>
            <person name="Martin F."/>
        </authorList>
    </citation>
    <scope>NUCLEOTIDE SEQUENCE</scope>
    <source>
        <strain evidence="11">JB14</strain>
    </source>
</reference>
<dbReference type="Gene3D" id="3.20.20.360">
    <property type="entry name" value="Malate synthase, domain 3"/>
    <property type="match status" value="1"/>
</dbReference>
<feature type="active site" description="Proton acceptor" evidence="7">
    <location>
        <position position="161"/>
    </location>
</feature>
<feature type="active site" description="Proton donor" evidence="7">
    <location>
        <position position="442"/>
    </location>
</feature>
<proteinExistence type="inferred from homology"/>
<organism evidence="11 12">
    <name type="scientific">Gymnopus androsaceus JB14</name>
    <dbReference type="NCBI Taxonomy" id="1447944"/>
    <lineage>
        <taxon>Eukaryota</taxon>
        <taxon>Fungi</taxon>
        <taxon>Dikarya</taxon>
        <taxon>Basidiomycota</taxon>
        <taxon>Agaricomycotina</taxon>
        <taxon>Agaricomycetes</taxon>
        <taxon>Agaricomycetidae</taxon>
        <taxon>Agaricales</taxon>
        <taxon>Marasmiineae</taxon>
        <taxon>Omphalotaceae</taxon>
        <taxon>Gymnopus</taxon>
    </lineage>
</organism>
<comment type="catalytic activity">
    <reaction evidence="6">
        <text>glyoxylate + acetyl-CoA + H2O = (S)-malate + CoA + H(+)</text>
        <dbReference type="Rhea" id="RHEA:18181"/>
        <dbReference type="ChEBI" id="CHEBI:15377"/>
        <dbReference type="ChEBI" id="CHEBI:15378"/>
        <dbReference type="ChEBI" id="CHEBI:15589"/>
        <dbReference type="ChEBI" id="CHEBI:36655"/>
        <dbReference type="ChEBI" id="CHEBI:57287"/>
        <dbReference type="ChEBI" id="CHEBI:57288"/>
        <dbReference type="EC" id="2.3.3.9"/>
    </reaction>
</comment>
<dbReference type="Proteomes" id="UP000799118">
    <property type="component" value="Unassembled WGS sequence"/>
</dbReference>
<dbReference type="PANTHER" id="PTHR42902">
    <property type="entry name" value="MALATE SYNTHASE"/>
    <property type="match status" value="1"/>
</dbReference>